<dbReference type="Proteomes" id="UP001459714">
    <property type="component" value="Unassembled WGS sequence"/>
</dbReference>
<sequence length="125" mass="14788">MNVNTNEQTNEFVSTKNSVQLLERKIAIKIPEETIIETNSLDETGENRKFSQSEMLRELKNKGIKVIDHRYISETVWFVGGEELRPFVEEFKKMEVIFRYVEKGHSLTDYKPSWFAKMKPEKENI</sequence>
<accession>A0ABU9K3G7</accession>
<dbReference type="EMBL" id="JBBYAK010000001">
    <property type="protein sequence ID" value="MEL3959012.1"/>
    <property type="molecule type" value="Genomic_DNA"/>
</dbReference>
<reference evidence="1 2" key="1">
    <citation type="submission" date="2024-03" db="EMBL/GenBank/DDBJ databases">
        <title>Bacilli Hybrid Assemblies.</title>
        <authorList>
            <person name="Kovac J."/>
        </authorList>
    </citation>
    <scope>NUCLEOTIDE SEQUENCE [LARGE SCALE GENOMIC DNA]</scope>
    <source>
        <strain evidence="1 2">FSL M8-0022</strain>
    </source>
</reference>
<name>A0ABU9K3G7_9BACI</name>
<gene>
    <name evidence="1" type="ORF">NST17_17810</name>
</gene>
<evidence type="ECO:0000313" key="1">
    <source>
        <dbReference type="EMBL" id="MEL3959012.1"/>
    </source>
</evidence>
<protein>
    <submittedName>
        <fullName evidence="1">Uncharacterized protein</fullName>
    </submittedName>
</protein>
<proteinExistence type="predicted"/>
<evidence type="ECO:0000313" key="2">
    <source>
        <dbReference type="Proteomes" id="UP001459714"/>
    </source>
</evidence>
<keyword evidence="2" id="KW-1185">Reference proteome</keyword>
<dbReference type="RefSeq" id="WP_251250595.1">
    <property type="nucleotide sequence ID" value="NZ_CP150143.1"/>
</dbReference>
<comment type="caution">
    <text evidence="1">The sequence shown here is derived from an EMBL/GenBank/DDBJ whole genome shotgun (WGS) entry which is preliminary data.</text>
</comment>
<organism evidence="1 2">
    <name type="scientific">Caldifermentibacillus hisashii</name>
    <dbReference type="NCBI Taxonomy" id="996558"/>
    <lineage>
        <taxon>Bacteria</taxon>
        <taxon>Bacillati</taxon>
        <taxon>Bacillota</taxon>
        <taxon>Bacilli</taxon>
        <taxon>Bacillales</taxon>
        <taxon>Bacillaceae</taxon>
        <taxon>Caldifermentibacillus</taxon>
    </lineage>
</organism>